<keyword evidence="1" id="KW-0175">Coiled coil</keyword>
<keyword evidence="3" id="KW-1185">Reference proteome</keyword>
<reference evidence="2 3" key="1">
    <citation type="submission" date="2024-02" db="EMBL/GenBank/DDBJ databases">
        <title>Chromosome-level genome assembly of the Eurasian Minnow (Phoxinus phoxinus).</title>
        <authorList>
            <person name="Oriowo T.O."/>
            <person name="Martin S."/>
            <person name="Stange M."/>
            <person name="Chrysostomakis Y."/>
            <person name="Brown T."/>
            <person name="Winkler S."/>
            <person name="Kukowka S."/>
            <person name="Myers E.W."/>
            <person name="Bohne A."/>
        </authorList>
    </citation>
    <scope>NUCLEOTIDE SEQUENCE [LARGE SCALE GENOMIC DNA]</scope>
    <source>
        <strain evidence="2">ZFMK-TIS-60720</strain>
        <tissue evidence="2">Whole Organism</tissue>
    </source>
</reference>
<organism evidence="2 3">
    <name type="scientific">Phoxinus phoxinus</name>
    <name type="common">Eurasian minnow</name>
    <dbReference type="NCBI Taxonomy" id="58324"/>
    <lineage>
        <taxon>Eukaryota</taxon>
        <taxon>Metazoa</taxon>
        <taxon>Chordata</taxon>
        <taxon>Craniata</taxon>
        <taxon>Vertebrata</taxon>
        <taxon>Euteleostomi</taxon>
        <taxon>Actinopterygii</taxon>
        <taxon>Neopterygii</taxon>
        <taxon>Teleostei</taxon>
        <taxon>Ostariophysi</taxon>
        <taxon>Cypriniformes</taxon>
        <taxon>Leuciscidae</taxon>
        <taxon>Phoxininae</taxon>
        <taxon>Phoxinus</taxon>
    </lineage>
</organism>
<dbReference type="Proteomes" id="UP001364617">
    <property type="component" value="Unassembled WGS sequence"/>
</dbReference>
<evidence type="ECO:0008006" key="4">
    <source>
        <dbReference type="Google" id="ProtNLM"/>
    </source>
</evidence>
<protein>
    <recommendedName>
        <fullName evidence="4">IQ motif and SEC7 domain-containing protein 2</fullName>
    </recommendedName>
</protein>
<dbReference type="EMBL" id="JAYKXH010000020">
    <property type="protein sequence ID" value="KAK7131774.1"/>
    <property type="molecule type" value="Genomic_DNA"/>
</dbReference>
<evidence type="ECO:0000313" key="2">
    <source>
        <dbReference type="EMBL" id="KAK7131774.1"/>
    </source>
</evidence>
<feature type="coiled-coil region" evidence="1">
    <location>
        <begin position="12"/>
        <end position="53"/>
    </location>
</feature>
<sequence length="124" mass="14061">MAETPASAAGFLKELSAIIQSQQALLELQKRRIAVLEQRVSELCVENSRLRHEQHTHLLTCRLQAEYGSTRIVRRHACLPVEVPEGPSSRRSAVCRRAEPRRQWTTLGYGLNSLIYTPQNNSIL</sequence>
<evidence type="ECO:0000313" key="3">
    <source>
        <dbReference type="Proteomes" id="UP001364617"/>
    </source>
</evidence>
<proteinExistence type="predicted"/>
<name>A0AAN9GUN0_9TELE</name>
<accession>A0AAN9GUN0</accession>
<comment type="caution">
    <text evidence="2">The sequence shown here is derived from an EMBL/GenBank/DDBJ whole genome shotgun (WGS) entry which is preliminary data.</text>
</comment>
<dbReference type="AlphaFoldDB" id="A0AAN9GUN0"/>
<gene>
    <name evidence="2" type="ORF">R3I93_018363</name>
</gene>
<evidence type="ECO:0000256" key="1">
    <source>
        <dbReference type="SAM" id="Coils"/>
    </source>
</evidence>